<dbReference type="EMBL" id="CAEZTN010000046">
    <property type="protein sequence ID" value="CAB4576564.1"/>
    <property type="molecule type" value="Genomic_DNA"/>
</dbReference>
<dbReference type="GO" id="GO:0008684">
    <property type="term" value="F:2-oxopent-4-enoate hydratase activity"/>
    <property type="evidence" value="ECO:0007669"/>
    <property type="project" value="TreeGrafter"/>
</dbReference>
<dbReference type="PANTHER" id="PTHR30143">
    <property type="entry name" value="ACID HYDRATASE"/>
    <property type="match status" value="1"/>
</dbReference>
<sequence length="309" mass="34328">MSTYEAERLQLIRANKDKPRLDYLSDRGRLIHGPTPPGGSKPSPRESDLTPAEIDELIELIANGRKTRTPVVMPERLRARSWKSMEEVIVKLEYALGWEGAGWKVGAASMDVRKAENIPSPSPGRLFTRSVMNSPAEVPSEFFVNYRLCECEFAFQLGQDFPVRDKAYSEADMRAGIEFLAPVIEIGDSVFEDWYSLSGYFGGMYDNAGGAAFVVGKKVKDWKDIDLPNANIDLYVNGSYIKSGQGFQAMGHPVTSLTWMVNWLRERGRDVFAGEYVSTGTCTGHCFVQPGDLVSVDFGDLGLVEAKFV</sequence>
<dbReference type="SUPFAM" id="SSF56529">
    <property type="entry name" value="FAH"/>
    <property type="match status" value="1"/>
</dbReference>
<gene>
    <name evidence="2" type="ORF">UFOPK1689_01012</name>
</gene>
<protein>
    <submittedName>
        <fullName evidence="2">Unannotated protein</fullName>
    </submittedName>
</protein>
<dbReference type="PANTHER" id="PTHR30143:SF0">
    <property type="entry name" value="2-KETO-4-PENTENOATE HYDRATASE"/>
    <property type="match status" value="1"/>
</dbReference>
<proteinExistence type="predicted"/>
<dbReference type="InterPro" id="IPR050772">
    <property type="entry name" value="Hydratase-Decarb/MhpD_sf"/>
</dbReference>
<accession>A0A6J6ENC5</accession>
<feature type="region of interest" description="Disordered" evidence="1">
    <location>
        <begin position="25"/>
        <end position="48"/>
    </location>
</feature>
<dbReference type="AlphaFoldDB" id="A0A6J6ENC5"/>
<dbReference type="GO" id="GO:0005737">
    <property type="term" value="C:cytoplasm"/>
    <property type="evidence" value="ECO:0007669"/>
    <property type="project" value="TreeGrafter"/>
</dbReference>
<evidence type="ECO:0000256" key="1">
    <source>
        <dbReference type="SAM" id="MobiDB-lite"/>
    </source>
</evidence>
<dbReference type="InterPro" id="IPR036663">
    <property type="entry name" value="Fumarylacetoacetase_C_sf"/>
</dbReference>
<dbReference type="Gene3D" id="3.90.850.10">
    <property type="entry name" value="Fumarylacetoacetase-like, C-terminal domain"/>
    <property type="match status" value="1"/>
</dbReference>
<name>A0A6J6ENC5_9ZZZZ</name>
<evidence type="ECO:0000313" key="2">
    <source>
        <dbReference type="EMBL" id="CAB4576564.1"/>
    </source>
</evidence>
<organism evidence="2">
    <name type="scientific">freshwater metagenome</name>
    <dbReference type="NCBI Taxonomy" id="449393"/>
    <lineage>
        <taxon>unclassified sequences</taxon>
        <taxon>metagenomes</taxon>
        <taxon>ecological metagenomes</taxon>
    </lineage>
</organism>
<reference evidence="2" key="1">
    <citation type="submission" date="2020-05" db="EMBL/GenBank/DDBJ databases">
        <authorList>
            <person name="Chiriac C."/>
            <person name="Salcher M."/>
            <person name="Ghai R."/>
            <person name="Kavagutti S V."/>
        </authorList>
    </citation>
    <scope>NUCLEOTIDE SEQUENCE</scope>
</reference>